<dbReference type="GO" id="GO:0005737">
    <property type="term" value="C:cytoplasm"/>
    <property type="evidence" value="ECO:0007669"/>
    <property type="project" value="TreeGrafter"/>
</dbReference>
<protein>
    <recommendedName>
        <fullName evidence="1">ATP-grasp fold RimK-type domain-containing protein</fullName>
    </recommendedName>
</protein>
<dbReference type="PANTHER" id="PTHR21621">
    <property type="entry name" value="RIBOSOMAL PROTEIN S6 MODIFICATION PROTEIN"/>
    <property type="match status" value="1"/>
</dbReference>
<gene>
    <name evidence="2" type="ORF">IPA_03800</name>
</gene>
<proteinExistence type="predicted"/>
<evidence type="ECO:0000313" key="2">
    <source>
        <dbReference type="EMBL" id="UXD22353.1"/>
    </source>
</evidence>
<dbReference type="PANTHER" id="PTHR21621:SF0">
    <property type="entry name" value="BETA-CITRYLGLUTAMATE SYNTHASE B-RELATED"/>
    <property type="match status" value="1"/>
</dbReference>
<dbReference type="Gene3D" id="3.30.470.20">
    <property type="entry name" value="ATP-grasp fold, B domain"/>
    <property type="match status" value="1"/>
</dbReference>
<dbReference type="EMBL" id="CP006868">
    <property type="protein sequence ID" value="UXD22353.1"/>
    <property type="molecule type" value="Genomic_DNA"/>
</dbReference>
<dbReference type="AlphaFoldDB" id="A0A977PKU7"/>
<dbReference type="GO" id="GO:0009432">
    <property type="term" value="P:SOS response"/>
    <property type="evidence" value="ECO:0007669"/>
    <property type="project" value="TreeGrafter"/>
</dbReference>
<feature type="domain" description="ATP-grasp fold RimK-type" evidence="1">
    <location>
        <begin position="71"/>
        <end position="250"/>
    </location>
</feature>
<organism evidence="2 3">
    <name type="scientific">Ignicoccus pacificus DSM 13166</name>
    <dbReference type="NCBI Taxonomy" id="940294"/>
    <lineage>
        <taxon>Archaea</taxon>
        <taxon>Thermoproteota</taxon>
        <taxon>Thermoprotei</taxon>
        <taxon>Desulfurococcales</taxon>
        <taxon>Desulfurococcaceae</taxon>
        <taxon>Ignicoccus</taxon>
    </lineage>
</organism>
<dbReference type="Pfam" id="PF08443">
    <property type="entry name" value="RimK"/>
    <property type="match status" value="1"/>
</dbReference>
<keyword evidence="3" id="KW-1185">Reference proteome</keyword>
<dbReference type="KEGG" id="ipc:IPA_03800"/>
<accession>A0A977PKU7</accession>
<dbReference type="Proteomes" id="UP001063698">
    <property type="component" value="Chromosome"/>
</dbReference>
<dbReference type="GO" id="GO:0018169">
    <property type="term" value="F:ribosomal S6-glutamic acid ligase activity"/>
    <property type="evidence" value="ECO:0007669"/>
    <property type="project" value="TreeGrafter"/>
</dbReference>
<sequence length="261" mass="29269">MRDVERALRELGHSVKLLSFDQLECSYIHRFDLVLLRGLPYDSHAVELNSLLTCLTLYSITINDPRAMLNARDKFTSMKILENKGVPVPKTFLVKSKAELFKLLKVLDRVVLKPVSGSLGLGILDLDITALFYSSLPPRFVAIVQERLDKVRDVRVLATRNKAIAAMYRVAPLSFVSNYWMVKEADPAPVELYEEVAVKAIRALGLHYGGVDLIETPEGPKVIEVNPSPLWEGLKKVSKRDVVKELLEDILGDEIETGSDL</sequence>
<evidence type="ECO:0000313" key="3">
    <source>
        <dbReference type="Proteomes" id="UP001063698"/>
    </source>
</evidence>
<dbReference type="SUPFAM" id="SSF56059">
    <property type="entry name" value="Glutathione synthetase ATP-binding domain-like"/>
    <property type="match status" value="1"/>
</dbReference>
<reference evidence="2" key="1">
    <citation type="submission" date="2013-11" db="EMBL/GenBank/DDBJ databases">
        <title>Comparative genomics of Ignicoccus.</title>
        <authorList>
            <person name="Podar M."/>
        </authorList>
    </citation>
    <scope>NUCLEOTIDE SEQUENCE</scope>
    <source>
        <strain evidence="2">DSM 13166</strain>
    </source>
</reference>
<evidence type="ECO:0000259" key="1">
    <source>
        <dbReference type="Pfam" id="PF08443"/>
    </source>
</evidence>
<dbReference type="InterPro" id="IPR013651">
    <property type="entry name" value="ATP-grasp_RimK-type"/>
</dbReference>
<name>A0A977PKU7_9CREN</name>